<evidence type="ECO:0000313" key="1">
    <source>
        <dbReference type="EMBL" id="KAK6740919.1"/>
    </source>
</evidence>
<keyword evidence="2" id="KW-1185">Reference proteome</keyword>
<evidence type="ECO:0000313" key="2">
    <source>
        <dbReference type="Proteomes" id="UP001303046"/>
    </source>
</evidence>
<dbReference type="Proteomes" id="UP001303046">
    <property type="component" value="Unassembled WGS sequence"/>
</dbReference>
<accession>A0ABR1CRF1</accession>
<comment type="caution">
    <text evidence="1">The sequence shown here is derived from an EMBL/GenBank/DDBJ whole genome shotgun (WGS) entry which is preliminary data.</text>
</comment>
<name>A0ABR1CRF1_NECAM</name>
<protein>
    <submittedName>
        <fullName evidence="1">Uncharacterized protein</fullName>
    </submittedName>
</protein>
<organism evidence="1 2">
    <name type="scientific">Necator americanus</name>
    <name type="common">Human hookworm</name>
    <dbReference type="NCBI Taxonomy" id="51031"/>
    <lineage>
        <taxon>Eukaryota</taxon>
        <taxon>Metazoa</taxon>
        <taxon>Ecdysozoa</taxon>
        <taxon>Nematoda</taxon>
        <taxon>Chromadorea</taxon>
        <taxon>Rhabditida</taxon>
        <taxon>Rhabditina</taxon>
        <taxon>Rhabditomorpha</taxon>
        <taxon>Strongyloidea</taxon>
        <taxon>Ancylostomatidae</taxon>
        <taxon>Bunostominae</taxon>
        <taxon>Necator</taxon>
    </lineage>
</organism>
<gene>
    <name evidence="1" type="primary">Necator_chrIII.g9786</name>
    <name evidence="1" type="ORF">RB195_009021</name>
</gene>
<proteinExistence type="predicted"/>
<dbReference type="EMBL" id="JAVFWL010000003">
    <property type="protein sequence ID" value="KAK6740919.1"/>
    <property type="molecule type" value="Genomic_DNA"/>
</dbReference>
<reference evidence="1 2" key="1">
    <citation type="submission" date="2023-08" db="EMBL/GenBank/DDBJ databases">
        <title>A Necator americanus chromosomal reference genome.</title>
        <authorList>
            <person name="Ilik V."/>
            <person name="Petrzelkova K.J."/>
            <person name="Pardy F."/>
            <person name="Fuh T."/>
            <person name="Niatou-Singa F.S."/>
            <person name="Gouil Q."/>
            <person name="Baker L."/>
            <person name="Ritchie M.E."/>
            <person name="Jex A.R."/>
            <person name="Gazzola D."/>
            <person name="Li H."/>
            <person name="Toshio Fujiwara R."/>
            <person name="Zhan B."/>
            <person name="Aroian R.V."/>
            <person name="Pafco B."/>
            <person name="Schwarz E.M."/>
        </authorList>
    </citation>
    <scope>NUCLEOTIDE SEQUENCE [LARGE SCALE GENOMIC DNA]</scope>
    <source>
        <strain evidence="1 2">Aroian</strain>
        <tissue evidence="1">Whole animal</tissue>
    </source>
</reference>
<sequence length="99" mass="11384">MVFRLVCLNEDINRRTTTFRTSTGCASPFEVATRERERTVAAGPVQRCRRRYHAKNSWADFIYVVLAPFGRHFIDVECVDLAHSFQAGGTAIFCRFCFD</sequence>